<evidence type="ECO:0000313" key="3">
    <source>
        <dbReference type="Proteomes" id="UP000320095"/>
    </source>
</evidence>
<gene>
    <name evidence="2" type="ORF">EAH80_04310</name>
</gene>
<keyword evidence="3" id="KW-1185">Reference proteome</keyword>
<feature type="region of interest" description="Disordered" evidence="1">
    <location>
        <begin position="64"/>
        <end position="99"/>
    </location>
</feature>
<dbReference type="EMBL" id="RCZG01000001">
    <property type="protein sequence ID" value="TPG37088.1"/>
    <property type="molecule type" value="Genomic_DNA"/>
</dbReference>
<dbReference type="RefSeq" id="WP_140688191.1">
    <property type="nucleotide sequence ID" value="NZ_RCZG01000001.1"/>
</dbReference>
<proteinExistence type="predicted"/>
<dbReference type="AlphaFoldDB" id="A0A502EHB6"/>
<reference evidence="2 3" key="1">
    <citation type="journal article" date="2019" name="Environ. Microbiol.">
        <title>Species interactions and distinct microbial communities in high Arctic permafrost affected cryosols are associated with the CH4 and CO2 gas fluxes.</title>
        <authorList>
            <person name="Altshuler I."/>
            <person name="Hamel J."/>
            <person name="Turney S."/>
            <person name="Magnuson E."/>
            <person name="Levesque R."/>
            <person name="Greer C."/>
            <person name="Whyte L.G."/>
        </authorList>
    </citation>
    <scope>NUCLEOTIDE SEQUENCE [LARGE SCALE GENOMIC DNA]</scope>
    <source>
        <strain evidence="2 3">S5.20</strain>
    </source>
</reference>
<name>A0A502EHB6_9MYCO</name>
<organism evidence="2 3">
    <name type="scientific">Mycolicibacterium hodleri</name>
    <dbReference type="NCBI Taxonomy" id="49897"/>
    <lineage>
        <taxon>Bacteria</taxon>
        <taxon>Bacillati</taxon>
        <taxon>Actinomycetota</taxon>
        <taxon>Actinomycetes</taxon>
        <taxon>Mycobacteriales</taxon>
        <taxon>Mycobacteriaceae</taxon>
        <taxon>Mycolicibacterium</taxon>
    </lineage>
</organism>
<dbReference type="Proteomes" id="UP000320095">
    <property type="component" value="Unassembled WGS sequence"/>
</dbReference>
<evidence type="ECO:0000256" key="1">
    <source>
        <dbReference type="SAM" id="MobiDB-lite"/>
    </source>
</evidence>
<sequence length="168" mass="17241">MKLIFSDGVLGFDGLAVDAEEAGSPDVSAPPELRTLDVGVEPTVDVGPPLGLAVPDVVLPVAEVVPDAEDAPDDGAPDVDELPDGDESPDEDELPDEPVSAWAGAATATTAPPRAAMPNETKAAVLAIRVLITVFLFSKAGLAWLRKGSGAPLNEISMVATARHSAER</sequence>
<feature type="compositionally biased region" description="Acidic residues" evidence="1">
    <location>
        <begin position="66"/>
        <end position="96"/>
    </location>
</feature>
<comment type="caution">
    <text evidence="2">The sequence shown here is derived from an EMBL/GenBank/DDBJ whole genome shotgun (WGS) entry which is preliminary data.</text>
</comment>
<accession>A0A502EHB6</accession>
<protein>
    <submittedName>
        <fullName evidence="2">Uncharacterized protein</fullName>
    </submittedName>
</protein>
<evidence type="ECO:0000313" key="2">
    <source>
        <dbReference type="EMBL" id="TPG37088.1"/>
    </source>
</evidence>